<evidence type="ECO:0000256" key="9">
    <source>
        <dbReference type="ARBA" id="ARBA00023224"/>
    </source>
</evidence>
<dbReference type="AlphaFoldDB" id="A0A182JA45"/>
<sequence length="423" mass="48244">MATYNLSSVDQCLIYDRIMRTRASPSGLHDGGRSPNLMARHNAMSDHPIQTFDKLIKRQRLLLKLIGVDSYEPRYRMHALTLLFIGLATLFVLVSLYDMVYFKGDMFNVVYVLITFFFATIGIGRIAVFVSSSGALQDLLAESYRTYRQVPAGDVRAQHILRWYTRLFRLAVDGYTWTFLGTSVAAGLLPAAVYLLTGERVLPYGVVLPFVEPDSNRGYELNYLYQVSCIVWTPPGLVASQCLTFAQVLNICIQYDMLAVKLADLEELVRAQEHHHVARKLRELIRDQQRVESFVAKIEETYNVLSGVEVLSLGLQIVITLFVLQFSLWMPGLVMIPLFSLQLFVFCALGSVIQQKGESFSAGVYAISWHELPRHEKQIFRILLLRSQTPKKLTCAQMTDINMNLFVMISQKFYSIFMMLRSI</sequence>
<dbReference type="VEuPathDB" id="VectorBase:AATE014230"/>
<keyword evidence="4" id="KW-0812">Transmembrane</keyword>
<evidence type="ECO:0000256" key="8">
    <source>
        <dbReference type="ARBA" id="ARBA00023170"/>
    </source>
</evidence>
<dbReference type="PANTHER" id="PTHR21137:SF35">
    <property type="entry name" value="ODORANT RECEPTOR 19A-RELATED"/>
    <property type="match status" value="1"/>
</dbReference>
<dbReference type="Pfam" id="PF02949">
    <property type="entry name" value="7tm_6"/>
    <property type="match status" value="1"/>
</dbReference>
<comment type="subcellular location">
    <subcellularLocation>
        <location evidence="1">Cell membrane</location>
        <topology evidence="1">Multi-pass membrane protein</topology>
    </subcellularLocation>
</comment>
<proteinExistence type="predicted"/>
<evidence type="ECO:0000256" key="4">
    <source>
        <dbReference type="ARBA" id="ARBA00022692"/>
    </source>
</evidence>
<dbReference type="InterPro" id="IPR004117">
    <property type="entry name" value="7tm6_olfct_rcpt"/>
</dbReference>
<reference evidence="10" key="1">
    <citation type="submission" date="2022-08" db="UniProtKB">
        <authorList>
            <consortium name="EnsemblMetazoa"/>
        </authorList>
    </citation>
    <scope>IDENTIFICATION</scope>
    <source>
        <strain evidence="10">EBRO</strain>
    </source>
</reference>
<evidence type="ECO:0000256" key="5">
    <source>
        <dbReference type="ARBA" id="ARBA00022725"/>
    </source>
</evidence>
<keyword evidence="8" id="KW-0675">Receptor</keyword>
<evidence type="ECO:0000256" key="6">
    <source>
        <dbReference type="ARBA" id="ARBA00022989"/>
    </source>
</evidence>
<dbReference type="GO" id="GO:0005549">
    <property type="term" value="F:odorant binding"/>
    <property type="evidence" value="ECO:0007669"/>
    <property type="project" value="InterPro"/>
</dbReference>
<protein>
    <submittedName>
        <fullName evidence="10">Uncharacterized protein</fullName>
    </submittedName>
</protein>
<dbReference type="GO" id="GO:0005886">
    <property type="term" value="C:plasma membrane"/>
    <property type="evidence" value="ECO:0007669"/>
    <property type="project" value="UniProtKB-SubCell"/>
</dbReference>
<evidence type="ECO:0000256" key="7">
    <source>
        <dbReference type="ARBA" id="ARBA00023136"/>
    </source>
</evidence>
<keyword evidence="6" id="KW-1133">Transmembrane helix</keyword>
<dbReference type="GO" id="GO:0004984">
    <property type="term" value="F:olfactory receptor activity"/>
    <property type="evidence" value="ECO:0007669"/>
    <property type="project" value="InterPro"/>
</dbReference>
<keyword evidence="5" id="KW-0552">Olfaction</keyword>
<keyword evidence="9" id="KW-0807">Transducer</keyword>
<accession>A0A182JA45</accession>
<evidence type="ECO:0000313" key="10">
    <source>
        <dbReference type="EnsemblMetazoa" id="AATE014230-PA.1"/>
    </source>
</evidence>
<dbReference type="STRING" id="41427.A0A182JA45"/>
<dbReference type="GO" id="GO:0007165">
    <property type="term" value="P:signal transduction"/>
    <property type="evidence" value="ECO:0007669"/>
    <property type="project" value="UniProtKB-KW"/>
</dbReference>
<name>A0A182JA45_ANOAO</name>
<keyword evidence="3" id="KW-0716">Sensory transduction</keyword>
<evidence type="ECO:0000256" key="3">
    <source>
        <dbReference type="ARBA" id="ARBA00022606"/>
    </source>
</evidence>
<organism evidence="10">
    <name type="scientific">Anopheles atroparvus</name>
    <name type="common">European mosquito</name>
    <dbReference type="NCBI Taxonomy" id="41427"/>
    <lineage>
        <taxon>Eukaryota</taxon>
        <taxon>Metazoa</taxon>
        <taxon>Ecdysozoa</taxon>
        <taxon>Arthropoda</taxon>
        <taxon>Hexapoda</taxon>
        <taxon>Insecta</taxon>
        <taxon>Pterygota</taxon>
        <taxon>Neoptera</taxon>
        <taxon>Endopterygota</taxon>
        <taxon>Diptera</taxon>
        <taxon>Nematocera</taxon>
        <taxon>Culicoidea</taxon>
        <taxon>Culicidae</taxon>
        <taxon>Anophelinae</taxon>
        <taxon>Anopheles</taxon>
    </lineage>
</organism>
<evidence type="ECO:0000256" key="1">
    <source>
        <dbReference type="ARBA" id="ARBA00004651"/>
    </source>
</evidence>
<dbReference type="EnsemblMetazoa" id="AATE014230-RA">
    <property type="protein sequence ID" value="AATE014230-PA.1"/>
    <property type="gene ID" value="AATE014230"/>
</dbReference>
<keyword evidence="2" id="KW-1003">Cell membrane</keyword>
<evidence type="ECO:0000256" key="2">
    <source>
        <dbReference type="ARBA" id="ARBA00022475"/>
    </source>
</evidence>
<dbReference type="PANTHER" id="PTHR21137">
    <property type="entry name" value="ODORANT RECEPTOR"/>
    <property type="match status" value="1"/>
</dbReference>
<keyword evidence="7" id="KW-0472">Membrane</keyword>